<proteinExistence type="predicted"/>
<dbReference type="Proteomes" id="UP000240080">
    <property type="component" value="Unplaced"/>
</dbReference>
<feature type="region of interest" description="Disordered" evidence="1">
    <location>
        <begin position="108"/>
        <end position="192"/>
    </location>
</feature>
<feature type="compositionally biased region" description="Low complexity" evidence="1">
    <location>
        <begin position="114"/>
        <end position="126"/>
    </location>
</feature>
<accession>A0A2R9BL76</accession>
<dbReference type="Ensembl" id="ENSPPAT00000052000.1">
    <property type="protein sequence ID" value="ENSPPAP00000029152.1"/>
    <property type="gene ID" value="ENSPPAG00000037599.1"/>
</dbReference>
<evidence type="ECO:0000256" key="1">
    <source>
        <dbReference type="SAM" id="MobiDB-lite"/>
    </source>
</evidence>
<name>A0A2R9BL76_PANPA</name>
<reference evidence="2" key="2">
    <citation type="submission" date="2025-09" db="UniProtKB">
        <authorList>
            <consortium name="Ensembl"/>
        </authorList>
    </citation>
    <scope>IDENTIFICATION</scope>
</reference>
<evidence type="ECO:0000313" key="2">
    <source>
        <dbReference type="Ensembl" id="ENSPPAP00000029152.1"/>
    </source>
</evidence>
<sequence length="200" mass="20576">MRFVGSTVPLSAAGCADGPGSPASRPLPLPSLPFSLFLSCLSAHPPQPRRRGVASLVALLSCPLCVPLSSLGLQKGRGGGWGASGEEGKSVGYELAGDARLRARRELRANPGPRSGVARAGVASRSAQRRRGGACAVQDPRGPRGSQGAAGPVSLCLQSLGPVRSAPRAPGEDNRCLLPHPGSSGGSPHARWRHCAYRQR</sequence>
<dbReference type="AlphaFoldDB" id="A0A2R9BL76"/>
<protein>
    <submittedName>
        <fullName evidence="2">Uncharacterized protein</fullName>
    </submittedName>
</protein>
<reference evidence="2" key="1">
    <citation type="submission" date="2025-08" db="UniProtKB">
        <authorList>
            <consortium name="Ensembl"/>
        </authorList>
    </citation>
    <scope>IDENTIFICATION</scope>
</reference>
<dbReference type="PROSITE" id="PS51257">
    <property type="entry name" value="PROKAR_LIPOPROTEIN"/>
    <property type="match status" value="1"/>
</dbReference>
<dbReference type="EMBL" id="AJFE02015204">
    <property type="status" value="NOT_ANNOTATED_CDS"/>
    <property type="molecule type" value="Genomic_DNA"/>
</dbReference>
<evidence type="ECO:0000313" key="3">
    <source>
        <dbReference type="Proteomes" id="UP000240080"/>
    </source>
</evidence>
<organism evidence="2 3">
    <name type="scientific">Pan paniscus</name>
    <name type="common">Pygmy chimpanzee</name>
    <name type="synonym">Bonobo</name>
    <dbReference type="NCBI Taxonomy" id="9597"/>
    <lineage>
        <taxon>Eukaryota</taxon>
        <taxon>Metazoa</taxon>
        <taxon>Chordata</taxon>
        <taxon>Craniata</taxon>
        <taxon>Vertebrata</taxon>
        <taxon>Euteleostomi</taxon>
        <taxon>Mammalia</taxon>
        <taxon>Eutheria</taxon>
        <taxon>Euarchontoglires</taxon>
        <taxon>Primates</taxon>
        <taxon>Haplorrhini</taxon>
        <taxon>Catarrhini</taxon>
        <taxon>Hominidae</taxon>
        <taxon>Pan</taxon>
    </lineage>
</organism>
<dbReference type="Bgee" id="ENSPPAG00000037599">
    <property type="expression patterns" value="Expressed in heart and 3 other cell types or tissues"/>
</dbReference>
<keyword evidence="3" id="KW-1185">Reference proteome</keyword>